<dbReference type="InterPro" id="IPR001959">
    <property type="entry name" value="Transposase"/>
</dbReference>
<name>A0A6P1YAA5_9FIRM</name>
<feature type="domain" description="Probable transposase IS891/IS1136/IS1341" evidence="5">
    <location>
        <begin position="211"/>
        <end position="329"/>
    </location>
</feature>
<organism evidence="7 8">
    <name type="scientific">Caloranaerobacter azorensis</name>
    <dbReference type="NCBI Taxonomy" id="116090"/>
    <lineage>
        <taxon>Bacteria</taxon>
        <taxon>Bacillati</taxon>
        <taxon>Bacillota</taxon>
        <taxon>Tissierellia</taxon>
        <taxon>Tissierellales</taxon>
        <taxon>Thermohalobacteraceae</taxon>
        <taxon>Caloranaerobacter</taxon>
    </lineage>
</organism>
<keyword evidence="2" id="KW-0815">Transposition</keyword>
<keyword evidence="3" id="KW-0238">DNA-binding</keyword>
<evidence type="ECO:0000256" key="1">
    <source>
        <dbReference type="ARBA" id="ARBA00008761"/>
    </source>
</evidence>
<protein>
    <submittedName>
        <fullName evidence="7">IS200/IS605 family element transposase accessory protein TnpB</fullName>
    </submittedName>
</protein>
<proteinExistence type="inferred from homology"/>
<accession>A0A6P1YAA5</accession>
<dbReference type="GO" id="GO:0006310">
    <property type="term" value="P:DNA recombination"/>
    <property type="evidence" value="ECO:0007669"/>
    <property type="project" value="UniProtKB-KW"/>
</dbReference>
<feature type="domain" description="Cas12f1-like TNB" evidence="6">
    <location>
        <begin position="354"/>
        <end position="436"/>
    </location>
</feature>
<evidence type="ECO:0000313" key="7">
    <source>
        <dbReference type="EMBL" id="QIB25957.1"/>
    </source>
</evidence>
<keyword evidence="4" id="KW-0233">DNA recombination</keyword>
<reference evidence="7 8" key="1">
    <citation type="submission" date="2020-02" db="EMBL/GenBank/DDBJ databases">
        <title>Thermophilic hydrogen producing bacteria, Caloranaerobacter azorensis.</title>
        <authorList>
            <person name="Baek K."/>
        </authorList>
    </citation>
    <scope>NUCLEOTIDE SEQUENCE [LARGE SCALE GENOMIC DNA]</scope>
    <source>
        <strain evidence="7 8">T3-1</strain>
    </source>
</reference>
<evidence type="ECO:0000256" key="4">
    <source>
        <dbReference type="ARBA" id="ARBA00023172"/>
    </source>
</evidence>
<evidence type="ECO:0000259" key="6">
    <source>
        <dbReference type="Pfam" id="PF07282"/>
    </source>
</evidence>
<dbReference type="NCBIfam" id="TIGR01766">
    <property type="entry name" value="IS200/IS605 family accessory protein TnpB-like domain"/>
    <property type="match status" value="1"/>
</dbReference>
<dbReference type="GO" id="GO:0003677">
    <property type="term" value="F:DNA binding"/>
    <property type="evidence" value="ECO:0007669"/>
    <property type="project" value="UniProtKB-KW"/>
</dbReference>
<dbReference type="NCBIfam" id="NF040570">
    <property type="entry name" value="guided_TnpB"/>
    <property type="match status" value="1"/>
</dbReference>
<dbReference type="RefSeq" id="WP_163234167.1">
    <property type="nucleotide sequence ID" value="NZ_CP048617.1"/>
</dbReference>
<dbReference type="Pfam" id="PF07282">
    <property type="entry name" value="Cas12f1-like_TNB"/>
    <property type="match status" value="1"/>
</dbReference>
<sequence>MNKSIAGNKNIRTYKMRIKDKKFKSKVIDYIYKYRHFENMYIILLNQDYKQNIGDFRLLTNYEIMRALFRGTTPKKLKEKLTYIRNKYKNHQIMNDLINLSKELKIHNIVEIIKRVKSQYKGFFTRVKNGDYKAKPPKSKKLSKLTNYTIPLDSYKGFSLKRKNQIGINLNNKMIRTYINHKELEKVVGNLKNIKAVHLNFSNSELYLLFIYEKEEKEIKEKPYKSAGIDIGINNLLSIYVDDKDAPSLIIDGKKFKTYNANFNRFIAKLNREIMTTKDKNRKRYLEKYRTYIYEKRNRYFYDQFHKISKRVLEYLEKHDVTEIILSDNLNNIKNNGKCKLNKAIKQNFIQIPFGKLIRYIEYKAKEYGIEVKYVDESYTSKVSSLTEDIKIMQKLLQYNLDLTNALNGKRVKRGLFKDKVVNKIVNADLNGARNICILGSKKAQQKYKAGGENRWLNFKLCNPIKVESDFELCRIIKSA</sequence>
<evidence type="ECO:0000256" key="3">
    <source>
        <dbReference type="ARBA" id="ARBA00023125"/>
    </source>
</evidence>
<dbReference type="InterPro" id="IPR010095">
    <property type="entry name" value="Cas12f1-like_TNB"/>
</dbReference>
<evidence type="ECO:0000313" key="8">
    <source>
        <dbReference type="Proteomes" id="UP000464452"/>
    </source>
</evidence>
<evidence type="ECO:0000256" key="2">
    <source>
        <dbReference type="ARBA" id="ARBA00022578"/>
    </source>
</evidence>
<dbReference type="Proteomes" id="UP000464452">
    <property type="component" value="Chromosome"/>
</dbReference>
<dbReference type="KEGG" id="cazo:G3A45_00675"/>
<comment type="similarity">
    <text evidence="1">In the C-terminal section; belongs to the transposase 35 family.</text>
</comment>
<dbReference type="AlphaFoldDB" id="A0A6P1YAA5"/>
<gene>
    <name evidence="7" type="primary">tnpB</name>
    <name evidence="7" type="ORF">G3A45_00675</name>
</gene>
<evidence type="ECO:0000259" key="5">
    <source>
        <dbReference type="Pfam" id="PF01385"/>
    </source>
</evidence>
<dbReference type="EMBL" id="CP048617">
    <property type="protein sequence ID" value="QIB25957.1"/>
    <property type="molecule type" value="Genomic_DNA"/>
</dbReference>
<dbReference type="Pfam" id="PF01385">
    <property type="entry name" value="OrfB_IS605"/>
    <property type="match status" value="1"/>
</dbReference>
<dbReference type="GO" id="GO:0032196">
    <property type="term" value="P:transposition"/>
    <property type="evidence" value="ECO:0007669"/>
    <property type="project" value="UniProtKB-KW"/>
</dbReference>